<evidence type="ECO:0000256" key="1">
    <source>
        <dbReference type="SAM" id="SignalP"/>
    </source>
</evidence>
<evidence type="ECO:0000313" key="3">
    <source>
        <dbReference type="Proteomes" id="UP001215280"/>
    </source>
</evidence>
<organism evidence="2 3">
    <name type="scientific">Mycena maculata</name>
    <dbReference type="NCBI Taxonomy" id="230809"/>
    <lineage>
        <taxon>Eukaryota</taxon>
        <taxon>Fungi</taxon>
        <taxon>Dikarya</taxon>
        <taxon>Basidiomycota</taxon>
        <taxon>Agaricomycotina</taxon>
        <taxon>Agaricomycetes</taxon>
        <taxon>Agaricomycetidae</taxon>
        <taxon>Agaricales</taxon>
        <taxon>Marasmiineae</taxon>
        <taxon>Mycenaceae</taxon>
        <taxon>Mycena</taxon>
    </lineage>
</organism>
<feature type="chain" id="PRO_5042078968" evidence="1">
    <location>
        <begin position="18"/>
        <end position="104"/>
    </location>
</feature>
<comment type="caution">
    <text evidence="2">The sequence shown here is derived from an EMBL/GenBank/DDBJ whole genome shotgun (WGS) entry which is preliminary data.</text>
</comment>
<reference evidence="2" key="1">
    <citation type="submission" date="2023-03" db="EMBL/GenBank/DDBJ databases">
        <title>Massive genome expansion in bonnet fungi (Mycena s.s.) driven by repeated elements and novel gene families across ecological guilds.</title>
        <authorList>
            <consortium name="Lawrence Berkeley National Laboratory"/>
            <person name="Harder C.B."/>
            <person name="Miyauchi S."/>
            <person name="Viragh M."/>
            <person name="Kuo A."/>
            <person name="Thoen E."/>
            <person name="Andreopoulos B."/>
            <person name="Lu D."/>
            <person name="Skrede I."/>
            <person name="Drula E."/>
            <person name="Henrissat B."/>
            <person name="Morin E."/>
            <person name="Kohler A."/>
            <person name="Barry K."/>
            <person name="LaButti K."/>
            <person name="Morin E."/>
            <person name="Salamov A."/>
            <person name="Lipzen A."/>
            <person name="Mereny Z."/>
            <person name="Hegedus B."/>
            <person name="Baldrian P."/>
            <person name="Stursova M."/>
            <person name="Weitz H."/>
            <person name="Taylor A."/>
            <person name="Grigoriev I.V."/>
            <person name="Nagy L.G."/>
            <person name="Martin F."/>
            <person name="Kauserud H."/>
        </authorList>
    </citation>
    <scope>NUCLEOTIDE SEQUENCE</scope>
    <source>
        <strain evidence="2">CBHHK188m</strain>
    </source>
</reference>
<accession>A0AAD7KBG7</accession>
<proteinExistence type="predicted"/>
<sequence length="104" mass="11661">MICVLVFTSIFAITKYASPTCLTKILETTLHDVTDTHSAFVEWGVPSGPNWEEYKLILQELGRLQTKTQCIARDTLSDSHSYWPLGDVWGLCKGRAVVVQFIGN</sequence>
<dbReference type="Proteomes" id="UP001215280">
    <property type="component" value="Unassembled WGS sequence"/>
</dbReference>
<keyword evidence="3" id="KW-1185">Reference proteome</keyword>
<dbReference type="EMBL" id="JARJLG010000004">
    <property type="protein sequence ID" value="KAJ7781923.1"/>
    <property type="molecule type" value="Genomic_DNA"/>
</dbReference>
<name>A0AAD7KBG7_9AGAR</name>
<gene>
    <name evidence="2" type="ORF">DFH07DRAFT_791984</name>
</gene>
<protein>
    <submittedName>
        <fullName evidence="2">Uncharacterized protein</fullName>
    </submittedName>
</protein>
<evidence type="ECO:0000313" key="2">
    <source>
        <dbReference type="EMBL" id="KAJ7781923.1"/>
    </source>
</evidence>
<feature type="signal peptide" evidence="1">
    <location>
        <begin position="1"/>
        <end position="17"/>
    </location>
</feature>
<keyword evidence="1" id="KW-0732">Signal</keyword>
<dbReference type="AlphaFoldDB" id="A0AAD7KBG7"/>